<dbReference type="InterPro" id="IPR036291">
    <property type="entry name" value="NAD(P)-bd_dom_sf"/>
</dbReference>
<evidence type="ECO:0000313" key="2">
    <source>
        <dbReference type="EMBL" id="TWE12775.1"/>
    </source>
</evidence>
<dbReference type="SUPFAM" id="SSF51735">
    <property type="entry name" value="NAD(P)-binding Rossmann-fold domains"/>
    <property type="match status" value="1"/>
</dbReference>
<proteinExistence type="predicted"/>
<evidence type="ECO:0000313" key="3">
    <source>
        <dbReference type="Proteomes" id="UP000318297"/>
    </source>
</evidence>
<dbReference type="PANTHER" id="PTHR48079:SF6">
    <property type="entry name" value="NAD(P)-BINDING DOMAIN-CONTAINING PROTEIN-RELATED"/>
    <property type="match status" value="1"/>
</dbReference>
<dbReference type="EMBL" id="VIVQ01000001">
    <property type="protein sequence ID" value="TWE12775.1"/>
    <property type="molecule type" value="Genomic_DNA"/>
</dbReference>
<dbReference type="RefSeq" id="WP_145227019.1">
    <property type="nucleotide sequence ID" value="NZ_VIVQ01000001.1"/>
</dbReference>
<evidence type="ECO:0000259" key="1">
    <source>
        <dbReference type="Pfam" id="PF01370"/>
    </source>
</evidence>
<accession>A0A561EAX5</accession>
<dbReference type="AlphaFoldDB" id="A0A561EAX5"/>
<reference evidence="2 3" key="1">
    <citation type="submission" date="2019-06" db="EMBL/GenBank/DDBJ databases">
        <title>Sequencing the genomes of 1000 actinobacteria strains.</title>
        <authorList>
            <person name="Klenk H.-P."/>
        </authorList>
    </citation>
    <scope>NUCLEOTIDE SEQUENCE [LARGE SCALE GENOMIC DNA]</scope>
    <source>
        <strain evidence="2 3">DSM 19560</strain>
    </source>
</reference>
<dbReference type="Pfam" id="PF01370">
    <property type="entry name" value="Epimerase"/>
    <property type="match status" value="1"/>
</dbReference>
<dbReference type="Proteomes" id="UP000318297">
    <property type="component" value="Unassembled WGS sequence"/>
</dbReference>
<dbReference type="GO" id="GO:0004029">
    <property type="term" value="F:aldehyde dehydrogenase (NAD+) activity"/>
    <property type="evidence" value="ECO:0007669"/>
    <property type="project" value="TreeGrafter"/>
</dbReference>
<dbReference type="GO" id="GO:0005737">
    <property type="term" value="C:cytoplasm"/>
    <property type="evidence" value="ECO:0007669"/>
    <property type="project" value="TreeGrafter"/>
</dbReference>
<name>A0A561EAX5_9MICO</name>
<dbReference type="InterPro" id="IPR001509">
    <property type="entry name" value="Epimerase_deHydtase"/>
</dbReference>
<gene>
    <name evidence="2" type="ORF">BKA23_1593</name>
</gene>
<dbReference type="Gene3D" id="3.40.50.720">
    <property type="entry name" value="NAD(P)-binding Rossmann-like Domain"/>
    <property type="match status" value="1"/>
</dbReference>
<feature type="domain" description="NAD-dependent epimerase/dehydratase" evidence="1">
    <location>
        <begin position="79"/>
        <end position="206"/>
    </location>
</feature>
<organism evidence="2 3">
    <name type="scientific">Rudaeicoccus suwonensis</name>
    <dbReference type="NCBI Taxonomy" id="657409"/>
    <lineage>
        <taxon>Bacteria</taxon>
        <taxon>Bacillati</taxon>
        <taxon>Actinomycetota</taxon>
        <taxon>Actinomycetes</taxon>
        <taxon>Micrococcales</taxon>
        <taxon>Dermacoccaceae</taxon>
        <taxon>Rudaeicoccus</taxon>
    </lineage>
</organism>
<dbReference type="OrthoDB" id="7941246at2"/>
<dbReference type="PANTHER" id="PTHR48079">
    <property type="entry name" value="PROTEIN YEEZ"/>
    <property type="match status" value="1"/>
</dbReference>
<keyword evidence="3" id="KW-1185">Reference proteome</keyword>
<protein>
    <submittedName>
        <fullName evidence="2">Nucleoside-diphosphate-sugar epimerase</fullName>
    </submittedName>
</protein>
<sequence length="330" mass="34652">MRVLVLGGTSWLGHQVASTALVQGHDVVCLARGNGPVPTGATLVKADRADNEGYSRLAGEFDAAIDVARDPAHVAGAVAALEARIEHWVLVSSCSVYATHDRPGAAEDAPLLPALTTAYSDEFYGEGKVACEQALAAALTADRFLVARSGLITGPGDISDRTGYWPLRLAHPAAEGRVLAPASGAQPVQLIDVRDLADFLVLAATSRIAGTLNVSGRVTTMHDYFLDVAAVTAFSGELVLADADWLTERGVQPWAGPRSLPLWLPGAAYAGFMARSVDAAYATGLRTRDMRESITDTLAWELQAGPGRQRKAGLSAAEERELLSQLGAGN</sequence>
<dbReference type="InterPro" id="IPR051783">
    <property type="entry name" value="NAD(P)-dependent_oxidoreduct"/>
</dbReference>
<comment type="caution">
    <text evidence="2">The sequence shown here is derived from an EMBL/GenBank/DDBJ whole genome shotgun (WGS) entry which is preliminary data.</text>
</comment>